<evidence type="ECO:0000259" key="11">
    <source>
        <dbReference type="PROSITE" id="PS50862"/>
    </source>
</evidence>
<dbReference type="CDD" id="cd01200">
    <property type="entry name" value="WHEPGMRS_RNA"/>
    <property type="match status" value="1"/>
</dbReference>
<evidence type="ECO:0000256" key="2">
    <source>
        <dbReference type="ARBA" id="ARBA00012815"/>
    </source>
</evidence>
<evidence type="ECO:0000256" key="9">
    <source>
        <dbReference type="ARBA" id="ARBA00047639"/>
    </source>
</evidence>
<dbReference type="CDD" id="cd00859">
    <property type="entry name" value="HisRS_anticodon"/>
    <property type="match status" value="1"/>
</dbReference>
<evidence type="ECO:0000256" key="3">
    <source>
        <dbReference type="ARBA" id="ARBA00022490"/>
    </source>
</evidence>
<evidence type="ECO:0000256" key="5">
    <source>
        <dbReference type="ARBA" id="ARBA00022741"/>
    </source>
</evidence>
<evidence type="ECO:0000259" key="12">
    <source>
        <dbReference type="PROSITE" id="PS51185"/>
    </source>
</evidence>
<dbReference type="Gene3D" id="3.40.50.800">
    <property type="entry name" value="Anticodon-binding domain"/>
    <property type="match status" value="1"/>
</dbReference>
<evidence type="ECO:0000256" key="6">
    <source>
        <dbReference type="ARBA" id="ARBA00022840"/>
    </source>
</evidence>
<feature type="domain" description="Aminoacyl-transfer RNA synthetases class-II family profile" evidence="11">
    <location>
        <begin position="97"/>
        <end position="432"/>
    </location>
</feature>
<dbReference type="SUPFAM" id="SSF55681">
    <property type="entry name" value="Class II aaRS and biotin synthetases"/>
    <property type="match status" value="1"/>
</dbReference>
<dbReference type="InterPro" id="IPR006195">
    <property type="entry name" value="aa-tRNA-synth_II"/>
</dbReference>
<gene>
    <name evidence="13" type="ORF">EDS130_LOCUS2279</name>
</gene>
<dbReference type="AlphaFoldDB" id="A0A813PIA6"/>
<dbReference type="Pfam" id="PF03129">
    <property type="entry name" value="HGTP_anticodon"/>
    <property type="match status" value="1"/>
</dbReference>
<evidence type="ECO:0000256" key="1">
    <source>
        <dbReference type="ARBA" id="ARBA00008226"/>
    </source>
</evidence>
<comment type="similarity">
    <text evidence="1">Belongs to the class-II aminoacyl-tRNA synthetase family.</text>
</comment>
<proteinExistence type="inferred from homology"/>
<name>A0A813PIA6_ADIRI</name>
<organism evidence="13 14">
    <name type="scientific">Adineta ricciae</name>
    <name type="common">Rotifer</name>
    <dbReference type="NCBI Taxonomy" id="249248"/>
    <lineage>
        <taxon>Eukaryota</taxon>
        <taxon>Metazoa</taxon>
        <taxon>Spiralia</taxon>
        <taxon>Gnathifera</taxon>
        <taxon>Rotifera</taxon>
        <taxon>Eurotatoria</taxon>
        <taxon>Bdelloidea</taxon>
        <taxon>Adinetida</taxon>
        <taxon>Adinetidae</taxon>
        <taxon>Adineta</taxon>
    </lineage>
</organism>
<dbReference type="FunFam" id="3.40.50.800:FF:000008">
    <property type="entry name" value="histidine--tRNA ligase, cytoplasmic isoform X1"/>
    <property type="match status" value="1"/>
</dbReference>
<reference evidence="13" key="1">
    <citation type="submission" date="2021-02" db="EMBL/GenBank/DDBJ databases">
        <authorList>
            <person name="Nowell W R."/>
        </authorList>
    </citation>
    <scope>NUCLEOTIDE SEQUENCE</scope>
</reference>
<dbReference type="Proteomes" id="UP000663852">
    <property type="component" value="Unassembled WGS sequence"/>
</dbReference>
<dbReference type="Gene3D" id="1.10.287.10">
    <property type="entry name" value="S15/NS1, RNA-binding"/>
    <property type="match status" value="1"/>
</dbReference>
<dbReference type="EMBL" id="CAJNOJ010000005">
    <property type="protein sequence ID" value="CAF0750904.1"/>
    <property type="molecule type" value="Genomic_DNA"/>
</dbReference>
<sequence length="560" mass="63467">MRLHQIIIKIMATNSDSSSNLASEMATAMTLTDTDLSDLIKIQGELVRKLKGEKASKDQIQEAVNKLLELKKAHEAQQKANGEDEESSAGGLLKTPRGTRDYHPGQMKIREEVFKTITDCFKQHGAETIDTPVMEITTLLTEKYGEDAKLIYELKDQGGAEPLALRYDLTVPFARYVAQNKIATMKRYHIGKVYRRDNPKMTRGRYREFYQCDFDIAGDFDAMVPDAECIKIVVEILDKLNLGQYKIFVNHRKLLDAIFAVCGVPDDKFRPISSAVDKLDKTPWQDVRNEMIHQKGLAPDVADKIWSYVQMHGSTELIAKLQTDAQLTAQKSAIEALKDMETLFRYLTLYDVMDKIVFDLKLARGLDYYTGVIFEAVLTQYQYNSALGEDQVAVGSVAGGGRYDELVKKIDPRQRAVPCIGASIGIERVFAIKEIQLAESKVQVKTVETEVYVASAQKNLIEERMKLCNYLWANGFKAEMAFKRNPKMLDQLQYCEKNQIELCVIIGGSELEAGIVKIRDVITREEFEIPRDRLAEELRTVLIRVRQRPKEAVAKQSPAN</sequence>
<comment type="caution">
    <text evidence="13">The sequence shown here is derived from an EMBL/GenBank/DDBJ whole genome shotgun (WGS) entry which is preliminary data.</text>
</comment>
<dbReference type="InterPro" id="IPR000738">
    <property type="entry name" value="WHEP-TRS_dom"/>
</dbReference>
<dbReference type="PROSITE" id="PS50862">
    <property type="entry name" value="AA_TRNA_LIGASE_II"/>
    <property type="match status" value="1"/>
</dbReference>
<dbReference type="CDD" id="cd00773">
    <property type="entry name" value="HisRS-like_core"/>
    <property type="match status" value="1"/>
</dbReference>
<accession>A0A813PIA6</accession>
<keyword evidence="4" id="KW-0436">Ligase</keyword>
<dbReference type="Gene3D" id="3.30.930.10">
    <property type="entry name" value="Bira Bifunctional Protein, Domain 2"/>
    <property type="match status" value="1"/>
</dbReference>
<dbReference type="HAMAP" id="MF_00127">
    <property type="entry name" value="His_tRNA_synth"/>
    <property type="match status" value="1"/>
</dbReference>
<protein>
    <recommendedName>
        <fullName evidence="2">histidine--tRNA ligase</fullName>
        <ecNumber evidence="2">6.1.1.21</ecNumber>
    </recommendedName>
</protein>
<dbReference type="InterPro" id="IPR033656">
    <property type="entry name" value="HisRS_anticodon"/>
</dbReference>
<keyword evidence="7" id="KW-0648">Protein biosynthesis</keyword>
<evidence type="ECO:0000256" key="7">
    <source>
        <dbReference type="ARBA" id="ARBA00022917"/>
    </source>
</evidence>
<dbReference type="SMART" id="SM00991">
    <property type="entry name" value="WHEP-TRS"/>
    <property type="match status" value="1"/>
</dbReference>
<dbReference type="Pfam" id="PF13393">
    <property type="entry name" value="tRNA-synt_His"/>
    <property type="match status" value="1"/>
</dbReference>
<dbReference type="InterPro" id="IPR015807">
    <property type="entry name" value="His-tRNA-ligase"/>
</dbReference>
<dbReference type="GO" id="GO:0006427">
    <property type="term" value="P:histidyl-tRNA aminoacylation"/>
    <property type="evidence" value="ECO:0007669"/>
    <property type="project" value="InterPro"/>
</dbReference>
<dbReference type="OrthoDB" id="1906957at2759"/>
<dbReference type="GO" id="GO:0032543">
    <property type="term" value="P:mitochondrial translation"/>
    <property type="evidence" value="ECO:0007669"/>
    <property type="project" value="TreeGrafter"/>
</dbReference>
<dbReference type="GO" id="GO:0005524">
    <property type="term" value="F:ATP binding"/>
    <property type="evidence" value="ECO:0007669"/>
    <property type="project" value="UniProtKB-KW"/>
</dbReference>
<keyword evidence="6" id="KW-0067">ATP-binding</keyword>
<dbReference type="FunFam" id="3.30.930.10:FF:000021">
    <property type="entry name" value="Probable histidine--tRNA ligase, mitochondrial"/>
    <property type="match status" value="1"/>
</dbReference>
<dbReference type="PANTHER" id="PTHR11476">
    <property type="entry name" value="HISTIDYL-TRNA SYNTHETASE"/>
    <property type="match status" value="1"/>
</dbReference>
<evidence type="ECO:0000256" key="4">
    <source>
        <dbReference type="ARBA" id="ARBA00022598"/>
    </source>
</evidence>
<dbReference type="PANTHER" id="PTHR11476:SF7">
    <property type="entry name" value="HISTIDINE--TRNA LIGASE"/>
    <property type="match status" value="1"/>
</dbReference>
<dbReference type="EC" id="6.1.1.21" evidence="2"/>
<dbReference type="InterPro" id="IPR004154">
    <property type="entry name" value="Anticodon-bd"/>
</dbReference>
<comment type="catalytic activity">
    <reaction evidence="9">
        <text>tRNA(His) + L-histidine + ATP = L-histidyl-tRNA(His) + AMP + diphosphate + H(+)</text>
        <dbReference type="Rhea" id="RHEA:17313"/>
        <dbReference type="Rhea" id="RHEA-COMP:9665"/>
        <dbReference type="Rhea" id="RHEA-COMP:9689"/>
        <dbReference type="ChEBI" id="CHEBI:15378"/>
        <dbReference type="ChEBI" id="CHEBI:30616"/>
        <dbReference type="ChEBI" id="CHEBI:33019"/>
        <dbReference type="ChEBI" id="CHEBI:57595"/>
        <dbReference type="ChEBI" id="CHEBI:78442"/>
        <dbReference type="ChEBI" id="CHEBI:78527"/>
        <dbReference type="ChEBI" id="CHEBI:456215"/>
        <dbReference type="EC" id="6.1.1.21"/>
    </reaction>
</comment>
<feature type="region of interest" description="Disordered" evidence="10">
    <location>
        <begin position="74"/>
        <end position="103"/>
    </location>
</feature>
<evidence type="ECO:0000256" key="8">
    <source>
        <dbReference type="ARBA" id="ARBA00023146"/>
    </source>
</evidence>
<feature type="domain" description="WHEP-TRS" evidence="12">
    <location>
        <begin position="32"/>
        <end position="88"/>
    </location>
</feature>
<dbReference type="InterPro" id="IPR036621">
    <property type="entry name" value="Anticodon-bd_dom_sf"/>
</dbReference>
<dbReference type="GO" id="GO:0005739">
    <property type="term" value="C:mitochondrion"/>
    <property type="evidence" value="ECO:0007669"/>
    <property type="project" value="TreeGrafter"/>
</dbReference>
<dbReference type="GO" id="GO:0005829">
    <property type="term" value="C:cytosol"/>
    <property type="evidence" value="ECO:0007669"/>
    <property type="project" value="TreeGrafter"/>
</dbReference>
<dbReference type="InterPro" id="IPR041715">
    <property type="entry name" value="HisRS-like_core"/>
</dbReference>
<evidence type="ECO:0000256" key="10">
    <source>
        <dbReference type="SAM" id="MobiDB-lite"/>
    </source>
</evidence>
<dbReference type="GO" id="GO:0003723">
    <property type="term" value="F:RNA binding"/>
    <property type="evidence" value="ECO:0007669"/>
    <property type="project" value="TreeGrafter"/>
</dbReference>
<dbReference type="PROSITE" id="PS51185">
    <property type="entry name" value="WHEP_TRS_2"/>
    <property type="match status" value="1"/>
</dbReference>
<dbReference type="GO" id="GO:0004821">
    <property type="term" value="F:histidine-tRNA ligase activity"/>
    <property type="evidence" value="ECO:0007669"/>
    <property type="project" value="UniProtKB-EC"/>
</dbReference>
<dbReference type="NCBIfam" id="TIGR00442">
    <property type="entry name" value="hisS"/>
    <property type="match status" value="1"/>
</dbReference>
<keyword evidence="5" id="KW-0547">Nucleotide-binding</keyword>
<dbReference type="SUPFAM" id="SSF47060">
    <property type="entry name" value="S15/NS1 RNA-binding domain"/>
    <property type="match status" value="1"/>
</dbReference>
<evidence type="ECO:0000313" key="13">
    <source>
        <dbReference type="EMBL" id="CAF0750904.1"/>
    </source>
</evidence>
<keyword evidence="8" id="KW-0030">Aminoacyl-tRNA synthetase</keyword>
<dbReference type="Pfam" id="PF00458">
    <property type="entry name" value="WHEP-TRS"/>
    <property type="match status" value="1"/>
</dbReference>
<dbReference type="InterPro" id="IPR009068">
    <property type="entry name" value="uS15_NS1_RNA-bd_sf"/>
</dbReference>
<evidence type="ECO:0000313" key="14">
    <source>
        <dbReference type="Proteomes" id="UP000663852"/>
    </source>
</evidence>
<dbReference type="InterPro" id="IPR045864">
    <property type="entry name" value="aa-tRNA-synth_II/BPL/LPL"/>
</dbReference>
<keyword evidence="3" id="KW-0963">Cytoplasm</keyword>
<dbReference type="SUPFAM" id="SSF52954">
    <property type="entry name" value="Class II aaRS ABD-related"/>
    <property type="match status" value="1"/>
</dbReference>